<keyword evidence="2" id="KW-1185">Reference proteome</keyword>
<gene>
    <name evidence="1" type="ORF">HK099_005114</name>
</gene>
<evidence type="ECO:0000313" key="2">
    <source>
        <dbReference type="Proteomes" id="UP001211065"/>
    </source>
</evidence>
<dbReference type="PANTHER" id="PTHR34258">
    <property type="entry name" value="ARMADILLO-LIKE HELICAL DOMAIN CONTAINING PROTEIN 1"/>
    <property type="match status" value="1"/>
</dbReference>
<sequence length="207" mass="23686">MIYSEDNSNPYLPTLRNCYSKYGEMGISLPPIRNLKPNTELNLRILAQTKGKFTNSILRISRTWDQGNKKSREKILEEFITNNQNKTGPQLELELANGASLFLTRITTWLRLTDNRRCINGIRDFGPTTSERSNISYLKPKFITKYPKCHKAEALRLLISIANSGRTFKEFICESYGVKSVSDCLSRTKSDIVGDYCRNLLHQLGIV</sequence>
<name>A0AAD5TZD6_9FUNG</name>
<accession>A0AAD5TZD6</accession>
<evidence type="ECO:0000313" key="1">
    <source>
        <dbReference type="EMBL" id="KAJ3218297.1"/>
    </source>
</evidence>
<dbReference type="PANTHER" id="PTHR34258:SF1">
    <property type="entry name" value="ARMADILLO-LIKE HELICAL DOMAIN CONTAINING PROTEIN 1"/>
    <property type="match status" value="1"/>
</dbReference>
<proteinExistence type="predicted"/>
<dbReference type="Pfam" id="PF17741">
    <property type="entry name" value="DUF5578"/>
    <property type="match status" value="2"/>
</dbReference>
<dbReference type="AlphaFoldDB" id="A0AAD5TZD6"/>
<dbReference type="InterPro" id="IPR041090">
    <property type="entry name" value="DUF5578"/>
</dbReference>
<comment type="caution">
    <text evidence="1">The sequence shown here is derived from an EMBL/GenBank/DDBJ whole genome shotgun (WGS) entry which is preliminary data.</text>
</comment>
<dbReference type="Proteomes" id="UP001211065">
    <property type="component" value="Unassembled WGS sequence"/>
</dbReference>
<reference evidence="1" key="1">
    <citation type="submission" date="2020-05" db="EMBL/GenBank/DDBJ databases">
        <title>Phylogenomic resolution of chytrid fungi.</title>
        <authorList>
            <person name="Stajich J.E."/>
            <person name="Amses K."/>
            <person name="Simmons R."/>
            <person name="Seto K."/>
            <person name="Myers J."/>
            <person name="Bonds A."/>
            <person name="Quandt C.A."/>
            <person name="Barry K."/>
            <person name="Liu P."/>
            <person name="Grigoriev I."/>
            <person name="Longcore J.E."/>
            <person name="James T.Y."/>
        </authorList>
    </citation>
    <scope>NUCLEOTIDE SEQUENCE</scope>
    <source>
        <strain evidence="1">JEL0476</strain>
    </source>
</reference>
<protein>
    <submittedName>
        <fullName evidence="1">Uncharacterized protein</fullName>
    </submittedName>
</protein>
<dbReference type="EMBL" id="JADGJW010000387">
    <property type="protein sequence ID" value="KAJ3218297.1"/>
    <property type="molecule type" value="Genomic_DNA"/>
</dbReference>
<organism evidence="1 2">
    <name type="scientific">Clydaea vesicula</name>
    <dbReference type="NCBI Taxonomy" id="447962"/>
    <lineage>
        <taxon>Eukaryota</taxon>
        <taxon>Fungi</taxon>
        <taxon>Fungi incertae sedis</taxon>
        <taxon>Chytridiomycota</taxon>
        <taxon>Chytridiomycota incertae sedis</taxon>
        <taxon>Chytridiomycetes</taxon>
        <taxon>Lobulomycetales</taxon>
        <taxon>Lobulomycetaceae</taxon>
        <taxon>Clydaea</taxon>
    </lineage>
</organism>